<keyword evidence="4" id="KW-1185">Reference proteome</keyword>
<dbReference type="PANTHER" id="PTHR32063">
    <property type="match status" value="1"/>
</dbReference>
<feature type="transmembrane region" description="Helical" evidence="2">
    <location>
        <begin position="534"/>
        <end position="553"/>
    </location>
</feature>
<dbReference type="AlphaFoldDB" id="A0A840ASM5"/>
<evidence type="ECO:0000256" key="2">
    <source>
        <dbReference type="SAM" id="Phobius"/>
    </source>
</evidence>
<feature type="transmembrane region" description="Helical" evidence="2">
    <location>
        <begin position="898"/>
        <end position="917"/>
    </location>
</feature>
<dbReference type="InterPro" id="IPR001036">
    <property type="entry name" value="Acrflvin-R"/>
</dbReference>
<protein>
    <submittedName>
        <fullName evidence="3">Multidrug efflux pump subunit AcrB</fullName>
    </submittedName>
</protein>
<dbReference type="PANTHER" id="PTHR32063:SF18">
    <property type="entry name" value="CATION EFFLUX SYSTEM PROTEIN"/>
    <property type="match status" value="1"/>
</dbReference>
<dbReference type="Gene3D" id="3.30.70.1440">
    <property type="entry name" value="Multidrug efflux transporter AcrB pore domain"/>
    <property type="match status" value="1"/>
</dbReference>
<feature type="transmembrane region" description="Helical" evidence="2">
    <location>
        <begin position="446"/>
        <end position="465"/>
    </location>
</feature>
<proteinExistence type="predicted"/>
<dbReference type="InterPro" id="IPR027463">
    <property type="entry name" value="AcrB_DN_DC_subdom"/>
</dbReference>
<feature type="transmembrane region" description="Helical" evidence="2">
    <location>
        <begin position="403"/>
        <end position="425"/>
    </location>
</feature>
<keyword evidence="2" id="KW-1133">Transmembrane helix</keyword>
<evidence type="ECO:0000256" key="1">
    <source>
        <dbReference type="SAM" id="MobiDB-lite"/>
    </source>
</evidence>
<dbReference type="Gene3D" id="3.30.70.1430">
    <property type="entry name" value="Multidrug efflux transporter AcrB pore domain"/>
    <property type="match status" value="2"/>
</dbReference>
<dbReference type="RefSeq" id="WP_183400894.1">
    <property type="nucleotide sequence ID" value="NZ_JACIDS010000005.1"/>
</dbReference>
<evidence type="ECO:0000313" key="4">
    <source>
        <dbReference type="Proteomes" id="UP000553963"/>
    </source>
</evidence>
<dbReference type="Gene3D" id="3.30.70.1320">
    <property type="entry name" value="Multidrug efflux transporter AcrB pore domain like"/>
    <property type="match status" value="1"/>
</dbReference>
<dbReference type="GO" id="GO:0005886">
    <property type="term" value="C:plasma membrane"/>
    <property type="evidence" value="ECO:0007669"/>
    <property type="project" value="TreeGrafter"/>
</dbReference>
<dbReference type="EMBL" id="JACIDS010000005">
    <property type="protein sequence ID" value="MBB3933259.1"/>
    <property type="molecule type" value="Genomic_DNA"/>
</dbReference>
<gene>
    <name evidence="3" type="ORF">GGR25_004323</name>
</gene>
<dbReference type="SUPFAM" id="SSF82866">
    <property type="entry name" value="Multidrug efflux transporter AcrB transmembrane domain"/>
    <property type="match status" value="2"/>
</dbReference>
<feature type="region of interest" description="Disordered" evidence="1">
    <location>
        <begin position="1032"/>
        <end position="1051"/>
    </location>
</feature>
<dbReference type="SUPFAM" id="SSF82693">
    <property type="entry name" value="Multidrug efflux transporter AcrB pore domain, PN1, PN2, PC1 and PC2 subdomains"/>
    <property type="match status" value="2"/>
</dbReference>
<dbReference type="Gene3D" id="1.20.1640.10">
    <property type="entry name" value="Multidrug efflux transporter AcrB transmembrane domain"/>
    <property type="match status" value="2"/>
</dbReference>
<dbReference type="Gene3D" id="3.30.2090.10">
    <property type="entry name" value="Multidrug efflux transporter AcrB TolC docking domain, DN and DC subdomains"/>
    <property type="match status" value="2"/>
</dbReference>
<dbReference type="PRINTS" id="PR00702">
    <property type="entry name" value="ACRIFLAVINRP"/>
</dbReference>
<sequence length="1051" mass="113373">MKIVSAAVDNATVTWFGAALLLIGGLAAFFSLGQLEDPEFTIKTAIVQTSYPGASPEEVEQEVTDKIEIALQKLKELDSLESFSRAGSSRIKVNIKASYSSEELPGIWDKVRARVDEASRQLPPGAGKPLVIDDFGDVFGLLLAVTSDGYSPSELKSYADDLKRELSLVDGVARVDLWGVQQRQVFVDVRQSQLAQLGISEQTIARSLETQNAVVDAGRLYLDDSQLRIAPTGALSVVDEIGDVALQPTALDLLQSASRQSPGGANEIIRMRDVGVIREGYQDPPSQLMYFNGRPAIGLAITNRPGANVVTVGQAVDKRLAELQIDLPIGIGVEKVNWQSDTIDQSVSGFFISLIEAIIIVLAVLTIPSGWRMGMVIGTALVLTVMATFLMMGIFGIDLQRMSLGALVIALGMMVDNAIVIADGYQVRINKGMAPRDAAIESASQPAMPLLGATIIAVMAFYPIFASEESAGEYCATLFSVVAISLLVSWILSVTVTPLQCMGMLKPQGASGADPFDNRFFNGFRALLHTAIRFRFVSIGIAVVVLVASLASFGSVTKLFFPDAAMTKFMVDYWMPEGTRIERTAADIEKIDAHLRADPRIAEVATFVGAGPPRFYLPVEPEAANPAYGQLVVNVHDMKDIDGIIADLQPWVLENFPTALIPIRKFTVGPGDTWKFELRISGPGNADPTVLRNLGNEVLAIVRQSPYAGLMQTDWRQKVLEVRPEYNTARASWAGITREDIARTTRRTYDGLPMGLFRDGDELVPIVMRHVNDERERPGDIDVLPVRGAASTKSVPMAQVVDGVPVAPQESVIARYDRKRTLTVQANPALGFTFPTLYADVKAKIETLALPPGYSVEWGGEQENSSKSQASLLPGAVPALAITVFIMIALFNALRPPLVIAMTIPFALSGVIFGLLITGVPFGFVALLAAMSLAGMMIKNGLVLLDEINAGLANGLSRYDATIEAAVSRLRPVLLAAGTTVLGVIPLLQDVFWVGLAVTIMAGLTYGTVLTMVLVPVLYSTLYRLKRGQPDRPARGLLRRPEQKAEAEAPA</sequence>
<feature type="transmembrane region" description="Helical" evidence="2">
    <location>
        <begin position="966"/>
        <end position="985"/>
    </location>
</feature>
<feature type="transmembrane region" description="Helical" evidence="2">
    <location>
        <begin position="477"/>
        <end position="499"/>
    </location>
</feature>
<dbReference type="Proteomes" id="UP000553963">
    <property type="component" value="Unassembled WGS sequence"/>
</dbReference>
<name>A0A840ASM5_9HYPH</name>
<accession>A0A840ASM5</accession>
<comment type="caution">
    <text evidence="3">The sequence shown here is derived from an EMBL/GenBank/DDBJ whole genome shotgun (WGS) entry which is preliminary data.</text>
</comment>
<feature type="transmembrane region" description="Helical" evidence="2">
    <location>
        <begin position="347"/>
        <end position="367"/>
    </location>
</feature>
<feature type="transmembrane region" description="Helical" evidence="2">
    <location>
        <begin position="872"/>
        <end position="891"/>
    </location>
</feature>
<evidence type="ECO:0000313" key="3">
    <source>
        <dbReference type="EMBL" id="MBB3933259.1"/>
    </source>
</evidence>
<keyword evidence="2" id="KW-0812">Transmembrane</keyword>
<feature type="transmembrane region" description="Helical" evidence="2">
    <location>
        <begin position="991"/>
        <end position="1019"/>
    </location>
</feature>
<feature type="transmembrane region" description="Helical" evidence="2">
    <location>
        <begin position="374"/>
        <end position="397"/>
    </location>
</feature>
<dbReference type="Pfam" id="PF00873">
    <property type="entry name" value="ACR_tran"/>
    <property type="match status" value="1"/>
</dbReference>
<reference evidence="3 4" key="1">
    <citation type="submission" date="2020-08" db="EMBL/GenBank/DDBJ databases">
        <title>Genomic Encyclopedia of Type Strains, Phase IV (KMG-IV): sequencing the most valuable type-strain genomes for metagenomic binning, comparative biology and taxonomic classification.</title>
        <authorList>
            <person name="Goeker M."/>
        </authorList>
    </citation>
    <scope>NUCLEOTIDE SEQUENCE [LARGE SCALE GENOMIC DNA]</scope>
    <source>
        <strain evidence="3 4">DSM 25966</strain>
    </source>
</reference>
<feature type="transmembrane region" description="Helical" evidence="2">
    <location>
        <begin position="12"/>
        <end position="32"/>
    </location>
</feature>
<dbReference type="SUPFAM" id="SSF82714">
    <property type="entry name" value="Multidrug efflux transporter AcrB TolC docking domain, DN and DC subdomains"/>
    <property type="match status" value="2"/>
</dbReference>
<keyword evidence="2" id="KW-0472">Membrane</keyword>
<organism evidence="3 4">
    <name type="scientific">Kaistia hirudinis</name>
    <dbReference type="NCBI Taxonomy" id="1293440"/>
    <lineage>
        <taxon>Bacteria</taxon>
        <taxon>Pseudomonadati</taxon>
        <taxon>Pseudomonadota</taxon>
        <taxon>Alphaproteobacteria</taxon>
        <taxon>Hyphomicrobiales</taxon>
        <taxon>Kaistiaceae</taxon>
        <taxon>Kaistia</taxon>
    </lineage>
</organism>
<dbReference type="GO" id="GO:0042910">
    <property type="term" value="F:xenobiotic transmembrane transporter activity"/>
    <property type="evidence" value="ECO:0007669"/>
    <property type="project" value="TreeGrafter"/>
</dbReference>